<evidence type="ECO:0000256" key="5">
    <source>
        <dbReference type="SAM" id="SignalP"/>
    </source>
</evidence>
<feature type="signal peptide" evidence="5">
    <location>
        <begin position="1"/>
        <end position="30"/>
    </location>
</feature>
<name>A0A4R5QJW1_9PROT</name>
<dbReference type="EMBL" id="SMSJ01000004">
    <property type="protein sequence ID" value="TDH63720.1"/>
    <property type="molecule type" value="Genomic_DNA"/>
</dbReference>
<evidence type="ECO:0000313" key="8">
    <source>
        <dbReference type="Proteomes" id="UP000295096"/>
    </source>
</evidence>
<dbReference type="PROSITE" id="PS51007">
    <property type="entry name" value="CYTC"/>
    <property type="match status" value="1"/>
</dbReference>
<keyword evidence="8" id="KW-1185">Reference proteome</keyword>
<accession>A0A4R5QJW1</accession>
<dbReference type="GO" id="GO:0009055">
    <property type="term" value="F:electron transfer activity"/>
    <property type="evidence" value="ECO:0007669"/>
    <property type="project" value="InterPro"/>
</dbReference>
<protein>
    <submittedName>
        <fullName evidence="7">C-type cytochrome</fullName>
    </submittedName>
</protein>
<dbReference type="Pfam" id="PF13442">
    <property type="entry name" value="Cytochrome_CBB3"/>
    <property type="match status" value="1"/>
</dbReference>
<sequence>MRRRSARSFRMKTVFALTLALLAMVPAARADDEKPYKVENGKVDQATFNGYRRYGNSCLQCHGPDGAGSSYAPNLTESLKHLSHEQFAETVINGRQNISSSQQNVMPSFGHVEDVVTYLDDIYGYLKARSDGALGRGRPERIGR</sequence>
<evidence type="ECO:0000313" key="7">
    <source>
        <dbReference type="EMBL" id="TDH63720.1"/>
    </source>
</evidence>
<feature type="domain" description="Cytochrome c" evidence="6">
    <location>
        <begin position="45"/>
        <end position="123"/>
    </location>
</feature>
<dbReference type="InterPro" id="IPR036909">
    <property type="entry name" value="Cyt_c-like_dom_sf"/>
</dbReference>
<keyword evidence="3 4" id="KW-0408">Iron</keyword>
<dbReference type="InterPro" id="IPR009056">
    <property type="entry name" value="Cyt_c-like_dom"/>
</dbReference>
<dbReference type="SUPFAM" id="SSF46626">
    <property type="entry name" value="Cytochrome c"/>
    <property type="match status" value="1"/>
</dbReference>
<keyword evidence="2 4" id="KW-0479">Metal-binding</keyword>
<evidence type="ECO:0000259" key="6">
    <source>
        <dbReference type="PROSITE" id="PS51007"/>
    </source>
</evidence>
<keyword evidence="1 4" id="KW-0349">Heme</keyword>
<dbReference type="AlphaFoldDB" id="A0A4R5QJW1"/>
<evidence type="ECO:0000256" key="1">
    <source>
        <dbReference type="ARBA" id="ARBA00022617"/>
    </source>
</evidence>
<dbReference type="GO" id="GO:0046872">
    <property type="term" value="F:metal ion binding"/>
    <property type="evidence" value="ECO:0007669"/>
    <property type="project" value="UniProtKB-KW"/>
</dbReference>
<organism evidence="7 8">
    <name type="scientific">Dankookia rubra</name>
    <dbReference type="NCBI Taxonomy" id="1442381"/>
    <lineage>
        <taxon>Bacteria</taxon>
        <taxon>Pseudomonadati</taxon>
        <taxon>Pseudomonadota</taxon>
        <taxon>Alphaproteobacteria</taxon>
        <taxon>Acetobacterales</taxon>
        <taxon>Roseomonadaceae</taxon>
        <taxon>Dankookia</taxon>
    </lineage>
</organism>
<evidence type="ECO:0000256" key="4">
    <source>
        <dbReference type="PROSITE-ProRule" id="PRU00433"/>
    </source>
</evidence>
<gene>
    <name evidence="7" type="ORF">E2C06_05180</name>
</gene>
<keyword evidence="5" id="KW-0732">Signal</keyword>
<dbReference type="OrthoDB" id="5770300at2"/>
<dbReference type="Proteomes" id="UP000295096">
    <property type="component" value="Unassembled WGS sequence"/>
</dbReference>
<proteinExistence type="predicted"/>
<evidence type="ECO:0000256" key="3">
    <source>
        <dbReference type="ARBA" id="ARBA00023004"/>
    </source>
</evidence>
<feature type="chain" id="PRO_5020653601" evidence="5">
    <location>
        <begin position="31"/>
        <end position="144"/>
    </location>
</feature>
<dbReference type="Gene3D" id="1.10.760.10">
    <property type="entry name" value="Cytochrome c-like domain"/>
    <property type="match status" value="1"/>
</dbReference>
<comment type="caution">
    <text evidence="7">The sequence shown here is derived from an EMBL/GenBank/DDBJ whole genome shotgun (WGS) entry which is preliminary data.</text>
</comment>
<reference evidence="7 8" key="1">
    <citation type="journal article" date="2016" name="J. Microbiol.">
        <title>Dankookia rubra gen. nov., sp. nov., an alphaproteobacterium isolated from sediment of a shallow stream.</title>
        <authorList>
            <person name="Kim W.H."/>
            <person name="Kim D.H."/>
            <person name="Kang K."/>
            <person name="Ahn T.Y."/>
        </authorList>
    </citation>
    <scope>NUCLEOTIDE SEQUENCE [LARGE SCALE GENOMIC DNA]</scope>
    <source>
        <strain evidence="7 8">JCM30602</strain>
    </source>
</reference>
<evidence type="ECO:0000256" key="2">
    <source>
        <dbReference type="ARBA" id="ARBA00022723"/>
    </source>
</evidence>
<dbReference type="GO" id="GO:0020037">
    <property type="term" value="F:heme binding"/>
    <property type="evidence" value="ECO:0007669"/>
    <property type="project" value="InterPro"/>
</dbReference>